<dbReference type="Proteomes" id="UP000230447">
    <property type="component" value="Unassembled WGS sequence"/>
</dbReference>
<organism evidence="1 2">
    <name type="scientific">bacterium (Candidatus Gribaldobacteria) CG23_combo_of_CG06-09_8_20_14_all_37_87_8</name>
    <dbReference type="NCBI Taxonomy" id="2014278"/>
    <lineage>
        <taxon>Bacteria</taxon>
        <taxon>Candidatus Gribaldobacteria</taxon>
    </lineage>
</organism>
<evidence type="ECO:0000313" key="1">
    <source>
        <dbReference type="EMBL" id="PIP31434.1"/>
    </source>
</evidence>
<accession>A0A2G9ZE56</accession>
<comment type="caution">
    <text evidence="1">The sequence shown here is derived from an EMBL/GenBank/DDBJ whole genome shotgun (WGS) entry which is preliminary data.</text>
</comment>
<protein>
    <submittedName>
        <fullName evidence="1">Uncharacterized protein</fullName>
    </submittedName>
</protein>
<reference evidence="1 2" key="1">
    <citation type="submission" date="2017-09" db="EMBL/GenBank/DDBJ databases">
        <title>Depth-based differentiation of microbial function through sediment-hosted aquifers and enrichment of novel symbionts in the deep terrestrial subsurface.</title>
        <authorList>
            <person name="Probst A.J."/>
            <person name="Ladd B."/>
            <person name="Jarett J.K."/>
            <person name="Geller-Mcgrath D.E."/>
            <person name="Sieber C.M."/>
            <person name="Emerson J.B."/>
            <person name="Anantharaman K."/>
            <person name="Thomas B.C."/>
            <person name="Malmstrom R."/>
            <person name="Stieglmeier M."/>
            <person name="Klingl A."/>
            <person name="Woyke T."/>
            <person name="Ryan C.M."/>
            <person name="Banfield J.F."/>
        </authorList>
    </citation>
    <scope>NUCLEOTIDE SEQUENCE [LARGE SCALE GENOMIC DNA]</scope>
    <source>
        <strain evidence="1">CG23_combo_of_CG06-09_8_20_14_all_37_87_8</strain>
    </source>
</reference>
<dbReference type="AlphaFoldDB" id="A0A2G9ZE56"/>
<dbReference type="EMBL" id="PCSB01000076">
    <property type="protein sequence ID" value="PIP31434.1"/>
    <property type="molecule type" value="Genomic_DNA"/>
</dbReference>
<evidence type="ECO:0000313" key="2">
    <source>
        <dbReference type="Proteomes" id="UP000230447"/>
    </source>
</evidence>
<gene>
    <name evidence="1" type="ORF">COX24_03650</name>
</gene>
<sequence length="89" mass="10260">MEKKRAENSNSALPIIILGGSMIKKFCIDQSQVNEHNHIAFFSTVFDYLIAEHKGDRFEIEDLNEFLEAEDFSLEKGKKGGWTVRIVRQ</sequence>
<feature type="non-terminal residue" evidence="1">
    <location>
        <position position="89"/>
    </location>
</feature>
<proteinExistence type="predicted"/>
<name>A0A2G9ZE56_9BACT</name>